<keyword evidence="2" id="KW-1185">Reference proteome</keyword>
<organism evidence="1 2">
    <name type="scientific">Pseudooceanicola marinus</name>
    <dbReference type="NCBI Taxonomy" id="396013"/>
    <lineage>
        <taxon>Bacteria</taxon>
        <taxon>Pseudomonadati</taxon>
        <taxon>Pseudomonadota</taxon>
        <taxon>Alphaproteobacteria</taxon>
        <taxon>Rhodobacterales</taxon>
        <taxon>Paracoccaceae</taxon>
        <taxon>Pseudooceanicola</taxon>
    </lineage>
</organism>
<gene>
    <name evidence="1" type="ORF">PSM7751_01145</name>
</gene>
<dbReference type="AlphaFoldDB" id="A0A1X6YQW2"/>
<reference evidence="1 2" key="1">
    <citation type="submission" date="2017-03" db="EMBL/GenBank/DDBJ databases">
        <authorList>
            <person name="Afonso C.L."/>
            <person name="Miller P.J."/>
            <person name="Scott M.A."/>
            <person name="Spackman E."/>
            <person name="Goraichik I."/>
            <person name="Dimitrov K.M."/>
            <person name="Suarez D.L."/>
            <person name="Swayne D.E."/>
        </authorList>
    </citation>
    <scope>NUCLEOTIDE SEQUENCE [LARGE SCALE GENOMIC DNA]</scope>
    <source>
        <strain evidence="1 2">CECT 7751</strain>
    </source>
</reference>
<dbReference type="EMBL" id="FWFN01000002">
    <property type="protein sequence ID" value="SLN28752.1"/>
    <property type="molecule type" value="Genomic_DNA"/>
</dbReference>
<accession>A0A1X6YQW2</accession>
<dbReference type="Proteomes" id="UP000193963">
    <property type="component" value="Unassembled WGS sequence"/>
</dbReference>
<evidence type="ECO:0000313" key="2">
    <source>
        <dbReference type="Proteomes" id="UP000193963"/>
    </source>
</evidence>
<evidence type="ECO:0000313" key="1">
    <source>
        <dbReference type="EMBL" id="SLN28752.1"/>
    </source>
</evidence>
<protein>
    <submittedName>
        <fullName evidence="1">Uncharacterized protein</fullName>
    </submittedName>
</protein>
<name>A0A1X6YQW2_9RHOB</name>
<sequence>MTKQLRCLVTIDLWRPAVKPQLSPAVPICRAVALETPSQAATGRDSPINVAPQKGTAGCVSSISPLPIGAELAREVLAAKTSSRDFGTRGPVPLLPFGAHPQNCHCWFYVTRRHRGGTATSLREYGEGQTPHCIRSESEPQSFSLKILKEISLLEKFQLDFCKSRSEASMSPVPGFYFCNGAIDINVGSGLSEGLRQHPITQSGSWCDKVRMPQGRGVPRLPASPHTTSVASERCFDERAKNSLSVSLPQDRNGLLELSSGRFPDASENSFGAKGRGRGSRSFRGRVLLRTGRHGCVRCAFCRLEARRRQCFRPSWIFEYRTPLTQYCHFGLRSNILGWGIRPNAPTAHRHIVGTGGASRGERSGISATPFRAFLGATEYPSALWAPLLGAFRLYRVCSWSREGASCAR</sequence>
<proteinExistence type="predicted"/>